<evidence type="ECO:0000313" key="4">
    <source>
        <dbReference type="EMBL" id="GHE24683.1"/>
    </source>
</evidence>
<proteinExistence type="predicted"/>
<gene>
    <name evidence="4" type="ORF">GCM10018781_75210</name>
</gene>
<keyword evidence="2" id="KW-0560">Oxidoreductase</keyword>
<reference evidence="4" key="2">
    <citation type="submission" date="2020-09" db="EMBL/GenBank/DDBJ databases">
        <authorList>
            <person name="Sun Q."/>
            <person name="Ohkuma M."/>
        </authorList>
    </citation>
    <scope>NUCLEOTIDE SEQUENCE</scope>
    <source>
        <strain evidence="4">JCM 4646</strain>
    </source>
</reference>
<name>A0A918YUY9_9ACTN</name>
<dbReference type="PANTHER" id="PTHR48106">
    <property type="entry name" value="QUINONE OXIDOREDUCTASE PIG3-RELATED"/>
    <property type="match status" value="1"/>
</dbReference>
<dbReference type="InterPro" id="IPR013154">
    <property type="entry name" value="ADH-like_N"/>
</dbReference>
<dbReference type="InterPro" id="IPR013149">
    <property type="entry name" value="ADH-like_C"/>
</dbReference>
<dbReference type="SUPFAM" id="SSF51735">
    <property type="entry name" value="NAD(P)-binding Rossmann-fold domains"/>
    <property type="match status" value="1"/>
</dbReference>
<dbReference type="GO" id="GO:0035925">
    <property type="term" value="F:mRNA 3'-UTR AU-rich region binding"/>
    <property type="evidence" value="ECO:0007669"/>
    <property type="project" value="TreeGrafter"/>
</dbReference>
<protein>
    <submittedName>
        <fullName evidence="4">Quinone reductase Qor</fullName>
    </submittedName>
</protein>
<dbReference type="GO" id="GO:0005829">
    <property type="term" value="C:cytosol"/>
    <property type="evidence" value="ECO:0007669"/>
    <property type="project" value="TreeGrafter"/>
</dbReference>
<organism evidence="4 5">
    <name type="scientific">Kitasatospora indigofera</name>
    <dbReference type="NCBI Taxonomy" id="67307"/>
    <lineage>
        <taxon>Bacteria</taxon>
        <taxon>Bacillati</taxon>
        <taxon>Actinomycetota</taxon>
        <taxon>Actinomycetes</taxon>
        <taxon>Kitasatosporales</taxon>
        <taxon>Streptomycetaceae</taxon>
        <taxon>Kitasatospora</taxon>
    </lineage>
</organism>
<reference evidence="4" key="1">
    <citation type="journal article" date="2014" name="Int. J. Syst. Evol. Microbiol.">
        <title>Complete genome sequence of Corynebacterium casei LMG S-19264T (=DSM 44701T), isolated from a smear-ripened cheese.</title>
        <authorList>
            <consortium name="US DOE Joint Genome Institute (JGI-PGF)"/>
            <person name="Walter F."/>
            <person name="Albersmeier A."/>
            <person name="Kalinowski J."/>
            <person name="Ruckert C."/>
        </authorList>
    </citation>
    <scope>NUCLEOTIDE SEQUENCE</scope>
    <source>
        <strain evidence="4">JCM 4646</strain>
    </source>
</reference>
<dbReference type="SMART" id="SM00829">
    <property type="entry name" value="PKS_ER"/>
    <property type="match status" value="1"/>
</dbReference>
<dbReference type="Pfam" id="PF08240">
    <property type="entry name" value="ADH_N"/>
    <property type="match status" value="1"/>
</dbReference>
<evidence type="ECO:0000259" key="3">
    <source>
        <dbReference type="SMART" id="SM00829"/>
    </source>
</evidence>
<dbReference type="AlphaFoldDB" id="A0A918YUY9"/>
<evidence type="ECO:0000313" key="5">
    <source>
        <dbReference type="Proteomes" id="UP000617734"/>
    </source>
</evidence>
<dbReference type="GO" id="GO:0008270">
    <property type="term" value="F:zinc ion binding"/>
    <property type="evidence" value="ECO:0007669"/>
    <property type="project" value="InterPro"/>
</dbReference>
<accession>A0A918YUY9</accession>
<dbReference type="CDD" id="cd05286">
    <property type="entry name" value="QOR2"/>
    <property type="match status" value="1"/>
</dbReference>
<keyword evidence="5" id="KW-1185">Reference proteome</keyword>
<dbReference type="InterPro" id="IPR002364">
    <property type="entry name" value="Quin_OxRdtase/zeta-crystal_CS"/>
</dbReference>
<dbReference type="GO" id="GO:0003960">
    <property type="term" value="F:quinone reductase (NADPH) activity"/>
    <property type="evidence" value="ECO:0007669"/>
    <property type="project" value="InterPro"/>
</dbReference>
<dbReference type="Gene3D" id="3.40.50.720">
    <property type="entry name" value="NAD(P)-binding Rossmann-like Domain"/>
    <property type="match status" value="1"/>
</dbReference>
<dbReference type="Gene3D" id="3.90.180.10">
    <property type="entry name" value="Medium-chain alcohol dehydrogenases, catalytic domain"/>
    <property type="match status" value="1"/>
</dbReference>
<evidence type="ECO:0000256" key="1">
    <source>
        <dbReference type="ARBA" id="ARBA00022857"/>
    </source>
</evidence>
<comment type="caution">
    <text evidence="4">The sequence shown here is derived from an EMBL/GenBank/DDBJ whole genome shotgun (WGS) entry which is preliminary data.</text>
</comment>
<dbReference type="RefSeq" id="WP_190215412.1">
    <property type="nucleotide sequence ID" value="NZ_BNBO01000078.1"/>
</dbReference>
<dbReference type="InterPro" id="IPR011032">
    <property type="entry name" value="GroES-like_sf"/>
</dbReference>
<sequence>MRAVVVNGTGGPGALVSTGRDVPVPGPGEVLLDVAAIGVNYHDVYERSGLYPRPVPFVPGLECAGVVRALGPGVEGLAVGDLVVTMEVSAPGAYAQQVVAPAERVVAVPAGVSAEQAAGVFLQGLAVHYLTRDSHPVQAGETALVHAAAGGVGLLLTQVLRLLGARVIGTVSNAAKEEAVRKAGAQEVIRYTEVDFVAEVARLTEGRGVDVVFDGVGVATFDGSVASLRTGGTLALYGQPSGVVPPLDMSPGTRGSIRLIRPTLPDFITTREELVARAQEVFSWVHTDGVTVPIGATYPLAEAATAHADLEERRSIGKLLLIP</sequence>
<dbReference type="PROSITE" id="PS01162">
    <property type="entry name" value="QOR_ZETA_CRYSTAL"/>
    <property type="match status" value="1"/>
</dbReference>
<dbReference type="GO" id="GO:0070402">
    <property type="term" value="F:NADPH binding"/>
    <property type="evidence" value="ECO:0007669"/>
    <property type="project" value="TreeGrafter"/>
</dbReference>
<dbReference type="SUPFAM" id="SSF50129">
    <property type="entry name" value="GroES-like"/>
    <property type="match status" value="1"/>
</dbReference>
<dbReference type="InterPro" id="IPR047618">
    <property type="entry name" value="QOR-like"/>
</dbReference>
<keyword evidence="1" id="KW-0521">NADP</keyword>
<dbReference type="InterPro" id="IPR020843">
    <property type="entry name" value="ER"/>
</dbReference>
<dbReference type="InterPro" id="IPR036291">
    <property type="entry name" value="NAD(P)-bd_dom_sf"/>
</dbReference>
<dbReference type="PANTHER" id="PTHR48106:SF13">
    <property type="entry name" value="QUINONE OXIDOREDUCTASE-RELATED"/>
    <property type="match status" value="1"/>
</dbReference>
<dbReference type="GeneID" id="95357748"/>
<evidence type="ECO:0000256" key="2">
    <source>
        <dbReference type="ARBA" id="ARBA00023002"/>
    </source>
</evidence>
<dbReference type="EMBL" id="BNBO01000078">
    <property type="protein sequence ID" value="GHE24683.1"/>
    <property type="molecule type" value="Genomic_DNA"/>
</dbReference>
<dbReference type="Proteomes" id="UP000617734">
    <property type="component" value="Unassembled WGS sequence"/>
</dbReference>
<feature type="domain" description="Enoyl reductase (ER)" evidence="3">
    <location>
        <begin position="10"/>
        <end position="321"/>
    </location>
</feature>
<dbReference type="Pfam" id="PF00107">
    <property type="entry name" value="ADH_zinc_N"/>
    <property type="match status" value="1"/>
</dbReference>